<evidence type="ECO:0000256" key="2">
    <source>
        <dbReference type="ARBA" id="ARBA00004127"/>
    </source>
</evidence>
<gene>
    <name evidence="19" type="primary">ADTRP</name>
</gene>
<comment type="catalytic activity">
    <reaction evidence="13">
        <text>9-octadecanoyloxy-octadecanoate + H2O = 9-hydroxy-octadecanoate + octadecanoate + H(+)</text>
        <dbReference type="Rhea" id="RHEA:52096"/>
        <dbReference type="ChEBI" id="CHEBI:15377"/>
        <dbReference type="ChEBI" id="CHEBI:15378"/>
        <dbReference type="ChEBI" id="CHEBI:25629"/>
        <dbReference type="ChEBI" id="CHEBI:136286"/>
        <dbReference type="ChEBI" id="CHEBI:136373"/>
    </reaction>
    <physiologicalReaction direction="left-to-right" evidence="13">
        <dbReference type="Rhea" id="RHEA:52097"/>
    </physiologicalReaction>
</comment>
<evidence type="ECO:0000256" key="11">
    <source>
        <dbReference type="ARBA" id="ARBA00048701"/>
    </source>
</evidence>
<dbReference type="PANTHER" id="PTHR10989:SF17">
    <property type="entry name" value="ANDROGEN-DEPENDENT TFPI-REGULATING PROTEIN"/>
    <property type="match status" value="1"/>
</dbReference>
<evidence type="ECO:0000256" key="6">
    <source>
        <dbReference type="ARBA" id="ARBA00023136"/>
    </source>
</evidence>
<evidence type="ECO:0000313" key="19">
    <source>
        <dbReference type="RefSeq" id="XP_054935920.1"/>
    </source>
</evidence>
<name>A0A9W2W9Z2_PHYMC</name>
<evidence type="ECO:0000256" key="15">
    <source>
        <dbReference type="ARBA" id="ARBA00049322"/>
    </source>
</evidence>
<dbReference type="KEGG" id="pcad:102984205"/>
<feature type="transmembrane region" description="Helical" evidence="17">
    <location>
        <begin position="202"/>
        <end position="220"/>
    </location>
</feature>
<feature type="transmembrane region" description="Helical" evidence="17">
    <location>
        <begin position="171"/>
        <end position="190"/>
    </location>
</feature>
<comment type="similarity">
    <text evidence="3">Belongs to the AIG1 family.</text>
</comment>
<evidence type="ECO:0000313" key="18">
    <source>
        <dbReference type="Proteomes" id="UP000248484"/>
    </source>
</evidence>
<keyword evidence="4 17" id="KW-0812">Transmembrane</keyword>
<reference evidence="19" key="1">
    <citation type="submission" date="2025-08" db="UniProtKB">
        <authorList>
            <consortium name="RefSeq"/>
        </authorList>
    </citation>
    <scope>IDENTIFICATION</scope>
    <source>
        <tissue evidence="19">Muscle</tissue>
    </source>
</reference>
<evidence type="ECO:0000256" key="7">
    <source>
        <dbReference type="ARBA" id="ARBA00047368"/>
    </source>
</evidence>
<evidence type="ECO:0000256" key="4">
    <source>
        <dbReference type="ARBA" id="ARBA00022692"/>
    </source>
</evidence>
<comment type="catalytic activity">
    <reaction evidence="7">
        <text>12-hexadecanoyloxy-octadecanoate + H2O = 12-hydroxyoctadecanoate + hexadecanoate + H(+)</text>
        <dbReference type="Rhea" id="RHEA:52056"/>
        <dbReference type="ChEBI" id="CHEBI:7896"/>
        <dbReference type="ChEBI" id="CHEBI:15377"/>
        <dbReference type="ChEBI" id="CHEBI:15378"/>
        <dbReference type="ChEBI" id="CHEBI:83677"/>
        <dbReference type="ChEBI" id="CHEBI:84201"/>
    </reaction>
    <physiologicalReaction direction="left-to-right" evidence="7">
        <dbReference type="Rhea" id="RHEA:52057"/>
    </physiologicalReaction>
</comment>
<evidence type="ECO:0000256" key="8">
    <source>
        <dbReference type="ARBA" id="ARBA00047427"/>
    </source>
</evidence>
<dbReference type="InterPro" id="IPR006838">
    <property type="entry name" value="ADTRP_AIG1"/>
</dbReference>
<keyword evidence="6 17" id="KW-0472">Membrane</keyword>
<evidence type="ECO:0000256" key="14">
    <source>
        <dbReference type="ARBA" id="ARBA00049296"/>
    </source>
</evidence>
<dbReference type="Pfam" id="PF04750">
    <property type="entry name" value="Far-17a_AIG1"/>
    <property type="match status" value="1"/>
</dbReference>
<feature type="transmembrane region" description="Helical" evidence="17">
    <location>
        <begin position="53"/>
        <end position="71"/>
    </location>
</feature>
<comment type="catalytic activity">
    <reaction evidence="15">
        <text>13-(9Z-hexadecenoyloxy)-octadecanoate + H2O = 13-hydroxy-octadecanoate + (9Z)-hexadecenoate + H(+)</text>
        <dbReference type="Rhea" id="RHEA:52076"/>
        <dbReference type="ChEBI" id="CHEBI:15377"/>
        <dbReference type="ChEBI" id="CHEBI:15378"/>
        <dbReference type="ChEBI" id="CHEBI:32372"/>
        <dbReference type="ChEBI" id="CHEBI:136304"/>
        <dbReference type="ChEBI" id="CHEBI:136315"/>
    </reaction>
    <physiologicalReaction direction="left-to-right" evidence="15">
        <dbReference type="Rhea" id="RHEA:52077"/>
    </physiologicalReaction>
</comment>
<comment type="catalytic activity">
    <reaction evidence="14">
        <text>13-(9Z-octadecenoyloxy)-octadecanoate + H2O = 13-hydroxy-octadecanoate + (9Z)-octadecenoate + H(+)</text>
        <dbReference type="Rhea" id="RHEA:52064"/>
        <dbReference type="ChEBI" id="CHEBI:15377"/>
        <dbReference type="ChEBI" id="CHEBI:15378"/>
        <dbReference type="ChEBI" id="CHEBI:30823"/>
        <dbReference type="ChEBI" id="CHEBI:136303"/>
        <dbReference type="ChEBI" id="CHEBI:136304"/>
    </reaction>
    <physiologicalReaction direction="left-to-right" evidence="14">
        <dbReference type="Rhea" id="RHEA:52065"/>
    </physiologicalReaction>
</comment>
<evidence type="ECO:0000256" key="12">
    <source>
        <dbReference type="ARBA" id="ARBA00048800"/>
    </source>
</evidence>
<sequence length="276" mass="31686">MLEVSIPEGCVTQLSFSGLACHRTSAGSTPEGSYFETVTVPWSELAMTRTSTCIYHFFVLSWYIFLNFYISQQVKDRRKSEVFLNGGQWKYLTFLNLFLQAIFYGVACLEDVLKRAKGKKDIKLITAFRDLLFTTLAFPISAFVFLSFWILFLYDRELVYPEALDDIFPVWLNHAMHTSTLPFSLAEGILRPHCYPLRRKGLALLAAASLAYVSRVLWIYSETGTWVYPVFAKLSPVGLAAFFSLSYVFSVGIYLFGEKLNHWKWGDTMQPRKKSK</sequence>
<evidence type="ECO:0000256" key="3">
    <source>
        <dbReference type="ARBA" id="ARBA00009300"/>
    </source>
</evidence>
<evidence type="ECO:0000256" key="17">
    <source>
        <dbReference type="SAM" id="Phobius"/>
    </source>
</evidence>
<comment type="catalytic activity">
    <reaction evidence="11">
        <text>12-(9Z-octadecenoyloxy)-octadecanoate + H2O = 12-hydroxyoctadecanoate + (9Z)-octadecenoate + H(+)</text>
        <dbReference type="Rhea" id="RHEA:52060"/>
        <dbReference type="ChEBI" id="CHEBI:15377"/>
        <dbReference type="ChEBI" id="CHEBI:15378"/>
        <dbReference type="ChEBI" id="CHEBI:30823"/>
        <dbReference type="ChEBI" id="CHEBI:84201"/>
        <dbReference type="ChEBI" id="CHEBI:136302"/>
    </reaction>
    <physiologicalReaction direction="left-to-right" evidence="11">
        <dbReference type="Rhea" id="RHEA:52061"/>
    </physiologicalReaction>
</comment>
<comment type="catalytic activity">
    <reaction evidence="10">
        <text>12-octadecanoyloxy-octadecanoate + H2O = 12-hydroxyoctadecanoate + octadecanoate + H(+)</text>
        <dbReference type="Rhea" id="RHEA:52080"/>
        <dbReference type="ChEBI" id="CHEBI:15377"/>
        <dbReference type="ChEBI" id="CHEBI:15378"/>
        <dbReference type="ChEBI" id="CHEBI:25629"/>
        <dbReference type="ChEBI" id="CHEBI:84201"/>
        <dbReference type="ChEBI" id="CHEBI:136330"/>
    </reaction>
    <physiologicalReaction direction="left-to-right" evidence="10">
        <dbReference type="Rhea" id="RHEA:52081"/>
    </physiologicalReaction>
</comment>
<comment type="catalytic activity">
    <reaction evidence="8">
        <text>13-octadecanoyloxy-octadecanoate + H2O = 13-hydroxy-octadecanoate + octadecanoate + H(+)</text>
        <dbReference type="Rhea" id="RHEA:52084"/>
        <dbReference type="ChEBI" id="CHEBI:15377"/>
        <dbReference type="ChEBI" id="CHEBI:15378"/>
        <dbReference type="ChEBI" id="CHEBI:25629"/>
        <dbReference type="ChEBI" id="CHEBI:136304"/>
        <dbReference type="ChEBI" id="CHEBI:136335"/>
    </reaction>
    <physiologicalReaction direction="left-to-right" evidence="8">
        <dbReference type="Rhea" id="RHEA:52085"/>
    </physiologicalReaction>
</comment>
<organism evidence="18 19">
    <name type="scientific">Physeter macrocephalus</name>
    <name type="common">Sperm whale</name>
    <name type="synonym">Physeter catodon</name>
    <dbReference type="NCBI Taxonomy" id="9755"/>
    <lineage>
        <taxon>Eukaryota</taxon>
        <taxon>Metazoa</taxon>
        <taxon>Chordata</taxon>
        <taxon>Craniata</taxon>
        <taxon>Vertebrata</taxon>
        <taxon>Euteleostomi</taxon>
        <taxon>Mammalia</taxon>
        <taxon>Eutheria</taxon>
        <taxon>Laurasiatheria</taxon>
        <taxon>Artiodactyla</taxon>
        <taxon>Whippomorpha</taxon>
        <taxon>Cetacea</taxon>
        <taxon>Odontoceti</taxon>
        <taxon>Physeteridae</taxon>
        <taxon>Physeter</taxon>
    </lineage>
</organism>
<evidence type="ECO:0000256" key="9">
    <source>
        <dbReference type="ARBA" id="ARBA00047863"/>
    </source>
</evidence>
<protein>
    <submittedName>
        <fullName evidence="19">Androgen-dependent TFPI-regulating protein</fullName>
    </submittedName>
</protein>
<accession>A0A9W2W9Z2</accession>
<keyword evidence="18" id="KW-1185">Reference proteome</keyword>
<evidence type="ECO:0000256" key="10">
    <source>
        <dbReference type="ARBA" id="ARBA00048680"/>
    </source>
</evidence>
<proteinExistence type="inferred from homology"/>
<dbReference type="OrthoDB" id="1898221at2759"/>
<feature type="transmembrane region" description="Helical" evidence="17">
    <location>
        <begin position="240"/>
        <end position="257"/>
    </location>
</feature>
<evidence type="ECO:0000256" key="13">
    <source>
        <dbReference type="ARBA" id="ARBA00049221"/>
    </source>
</evidence>
<comment type="catalytic activity">
    <reaction evidence="9">
        <text>9-hexadecanoyloxy-octadecanoate + H2O = 9-hydroxy-octadecanoate + hexadecanoate + H(+)</text>
        <dbReference type="Rhea" id="RHEA:52052"/>
        <dbReference type="ChEBI" id="CHEBI:7896"/>
        <dbReference type="ChEBI" id="CHEBI:15377"/>
        <dbReference type="ChEBI" id="CHEBI:15378"/>
        <dbReference type="ChEBI" id="CHEBI:83670"/>
        <dbReference type="ChEBI" id="CHEBI:136286"/>
    </reaction>
    <physiologicalReaction direction="left-to-right" evidence="9">
        <dbReference type="Rhea" id="RHEA:52053"/>
    </physiologicalReaction>
</comment>
<comment type="catalytic activity">
    <reaction evidence="16">
        <text>12-(9Z-hexadecenoyloxy)-octadecanoate + H2O = 12-hydroxyoctadecanoate + (9Z)-hexadecenoate + H(+)</text>
        <dbReference type="Rhea" id="RHEA:52072"/>
        <dbReference type="ChEBI" id="CHEBI:15377"/>
        <dbReference type="ChEBI" id="CHEBI:15378"/>
        <dbReference type="ChEBI" id="CHEBI:32372"/>
        <dbReference type="ChEBI" id="CHEBI:84201"/>
        <dbReference type="ChEBI" id="CHEBI:136312"/>
    </reaction>
    <physiologicalReaction direction="left-to-right" evidence="16">
        <dbReference type="Rhea" id="RHEA:52073"/>
    </physiologicalReaction>
</comment>
<evidence type="ECO:0000256" key="16">
    <source>
        <dbReference type="ARBA" id="ARBA00049428"/>
    </source>
</evidence>
<comment type="subcellular location">
    <subcellularLocation>
        <location evidence="2">Endomembrane system</location>
        <topology evidence="2">Multi-pass membrane protein</topology>
    </subcellularLocation>
</comment>
<feature type="transmembrane region" description="Helical" evidence="17">
    <location>
        <begin position="91"/>
        <end position="110"/>
    </location>
</feature>
<dbReference type="CTD" id="84830"/>
<dbReference type="GeneID" id="102984205"/>
<comment type="catalytic activity">
    <reaction evidence="1">
        <text>9-(9Z-hexadecenoyloxy)-octadecanoate + H2O = (9Z)-hexadecenoate + 9-hydroxy-octadecanoate + H(+)</text>
        <dbReference type="Rhea" id="RHEA:52068"/>
        <dbReference type="ChEBI" id="CHEBI:15377"/>
        <dbReference type="ChEBI" id="CHEBI:15378"/>
        <dbReference type="ChEBI" id="CHEBI:32372"/>
        <dbReference type="ChEBI" id="CHEBI:136286"/>
        <dbReference type="ChEBI" id="CHEBI:136309"/>
    </reaction>
    <physiologicalReaction direction="left-to-right" evidence="1">
        <dbReference type="Rhea" id="RHEA:52069"/>
    </physiologicalReaction>
</comment>
<evidence type="ECO:0000256" key="1">
    <source>
        <dbReference type="ARBA" id="ARBA00000923"/>
    </source>
</evidence>
<dbReference type="PANTHER" id="PTHR10989">
    <property type="entry name" value="ANDROGEN-INDUCED PROTEIN 1-RELATED"/>
    <property type="match status" value="1"/>
</dbReference>
<dbReference type="AlphaFoldDB" id="A0A9W2W9Z2"/>
<dbReference type="RefSeq" id="XP_054935920.1">
    <property type="nucleotide sequence ID" value="XM_055079945.1"/>
</dbReference>
<dbReference type="GO" id="GO:0012505">
    <property type="term" value="C:endomembrane system"/>
    <property type="evidence" value="ECO:0007669"/>
    <property type="project" value="UniProtKB-SubCell"/>
</dbReference>
<dbReference type="Proteomes" id="UP000248484">
    <property type="component" value="Chromosome 18"/>
</dbReference>
<dbReference type="GO" id="GO:0016020">
    <property type="term" value="C:membrane"/>
    <property type="evidence" value="ECO:0007669"/>
    <property type="project" value="InterPro"/>
</dbReference>
<feature type="transmembrane region" description="Helical" evidence="17">
    <location>
        <begin position="131"/>
        <end position="151"/>
    </location>
</feature>
<evidence type="ECO:0000256" key="5">
    <source>
        <dbReference type="ARBA" id="ARBA00022989"/>
    </source>
</evidence>
<comment type="catalytic activity">
    <reaction evidence="12">
        <text>9-(9Z-octadecenoyloxy)-octadecanoate + H2O = 9-hydroxy-octadecanoate + (9Z)-octadecenoate + H(+)</text>
        <dbReference type="Rhea" id="RHEA:52048"/>
        <dbReference type="ChEBI" id="CHEBI:15377"/>
        <dbReference type="ChEBI" id="CHEBI:15378"/>
        <dbReference type="ChEBI" id="CHEBI:30823"/>
        <dbReference type="ChEBI" id="CHEBI:136282"/>
        <dbReference type="ChEBI" id="CHEBI:136286"/>
    </reaction>
    <physiologicalReaction direction="left-to-right" evidence="12">
        <dbReference type="Rhea" id="RHEA:52049"/>
    </physiologicalReaction>
</comment>
<keyword evidence="5 17" id="KW-1133">Transmembrane helix</keyword>